<evidence type="ECO:0000256" key="1">
    <source>
        <dbReference type="SAM" id="Phobius"/>
    </source>
</evidence>
<evidence type="ECO:0000313" key="2">
    <source>
        <dbReference type="EMBL" id="SCB97899.1"/>
    </source>
</evidence>
<sequence length="71" mass="8143">MKIILFIVVLIAVFFLIPDRWVDETFMRYIPIEGDGEVAMDDYESKLLLIELGLSAVIAALVVWGCRVFKH</sequence>
<evidence type="ECO:0000313" key="3">
    <source>
        <dbReference type="Proteomes" id="UP000198975"/>
    </source>
</evidence>
<reference evidence="3" key="1">
    <citation type="submission" date="2016-08" db="EMBL/GenBank/DDBJ databases">
        <authorList>
            <person name="Varghese N."/>
            <person name="Submissions Spin"/>
        </authorList>
    </citation>
    <scope>NUCLEOTIDE SEQUENCE [LARGE SCALE GENOMIC DNA]</scope>
    <source>
        <strain evidence="3">REICA_082</strain>
    </source>
</reference>
<dbReference type="OrthoDB" id="6630540at2"/>
<name>A0A1C4ATK4_9ENTR</name>
<dbReference type="EMBL" id="FMAY01000003">
    <property type="protein sequence ID" value="SCB97899.1"/>
    <property type="molecule type" value="Genomic_DNA"/>
</dbReference>
<gene>
    <name evidence="2" type="ORF">GA0061071_103318</name>
</gene>
<organism evidence="2 3">
    <name type="scientific">Kosakonia oryzendophytica</name>
    <dbReference type="NCBI Taxonomy" id="1005665"/>
    <lineage>
        <taxon>Bacteria</taxon>
        <taxon>Pseudomonadati</taxon>
        <taxon>Pseudomonadota</taxon>
        <taxon>Gammaproteobacteria</taxon>
        <taxon>Enterobacterales</taxon>
        <taxon>Enterobacteriaceae</taxon>
        <taxon>Kosakonia</taxon>
    </lineage>
</organism>
<accession>A0A1C4ATK4</accession>
<feature type="transmembrane region" description="Helical" evidence="1">
    <location>
        <begin position="46"/>
        <end position="66"/>
    </location>
</feature>
<keyword evidence="3" id="KW-1185">Reference proteome</keyword>
<proteinExistence type="predicted"/>
<dbReference type="RefSeq" id="WP_088236800.1">
    <property type="nucleotide sequence ID" value="NZ_FMAY01000003.1"/>
</dbReference>
<keyword evidence="1" id="KW-1133">Transmembrane helix</keyword>
<protein>
    <submittedName>
        <fullName evidence="2">Uncharacterized protein</fullName>
    </submittedName>
</protein>
<keyword evidence="1" id="KW-0812">Transmembrane</keyword>
<dbReference type="AlphaFoldDB" id="A0A1C4ATK4"/>
<dbReference type="Proteomes" id="UP000198975">
    <property type="component" value="Unassembled WGS sequence"/>
</dbReference>
<keyword evidence="1" id="KW-0472">Membrane</keyword>